<dbReference type="PATRIC" id="fig|1286171.3.peg.2178"/>
<sequence>MGAGSSSGATALWVYEKKRRTKQFDFKNYGAISIYFEN</sequence>
<evidence type="ECO:0000313" key="2">
    <source>
        <dbReference type="Proteomes" id="UP000019591"/>
    </source>
</evidence>
<geneLocation type="plasmid" evidence="1 2">
    <name>EAL2_808p</name>
</geneLocation>
<dbReference type="Proteomes" id="UP000019591">
    <property type="component" value="Plasmid EAL2_808p"/>
</dbReference>
<dbReference type="KEGG" id="eac:EAL2_808p00020"/>
<protein>
    <submittedName>
        <fullName evidence="1">Uncharacterized protein</fullName>
    </submittedName>
</protein>
<proteinExistence type="predicted"/>
<dbReference type="EMBL" id="CP007453">
    <property type="protein sequence ID" value="AHM57509.1"/>
    <property type="molecule type" value="Genomic_DNA"/>
</dbReference>
<reference evidence="1 2" key="1">
    <citation type="journal article" date="2014" name="Genome Announc.">
        <title>Complete Genome Sequence of Amino Acid-Utilizing Eubacterium acidaminophilum al-2 (DSM 3953).</title>
        <authorList>
            <person name="Poehlein A."/>
            <person name="Andreesen J.R."/>
            <person name="Daniel R."/>
        </authorList>
    </citation>
    <scope>NUCLEOTIDE SEQUENCE [LARGE SCALE GENOMIC DNA]</scope>
    <source>
        <strain evidence="1 2">DSM 3953</strain>
        <plasmid evidence="2">Plasmid EAL2_808p</plasmid>
    </source>
</reference>
<keyword evidence="2" id="KW-1185">Reference proteome</keyword>
<name>W8T6Y7_PEPAC</name>
<accession>W8T6Y7</accession>
<organism evidence="1 2">
    <name type="scientific">Peptoclostridium acidaminophilum DSM 3953</name>
    <dbReference type="NCBI Taxonomy" id="1286171"/>
    <lineage>
        <taxon>Bacteria</taxon>
        <taxon>Bacillati</taxon>
        <taxon>Bacillota</taxon>
        <taxon>Clostridia</taxon>
        <taxon>Peptostreptococcales</taxon>
        <taxon>Peptoclostridiaceae</taxon>
        <taxon>Peptoclostridium</taxon>
    </lineage>
</organism>
<dbReference type="AlphaFoldDB" id="W8T6Y7"/>
<gene>
    <name evidence="1" type="ORF">EAL2_808p00020</name>
</gene>
<evidence type="ECO:0000313" key="1">
    <source>
        <dbReference type="EMBL" id="AHM57509.1"/>
    </source>
</evidence>
<dbReference type="HOGENOM" id="CLU_3328021_0_0_9"/>
<keyword evidence="1" id="KW-0614">Plasmid</keyword>